<protein>
    <submittedName>
        <fullName evidence="2">Glycosyltransferase</fullName>
    </submittedName>
</protein>
<feature type="transmembrane region" description="Helical" evidence="1">
    <location>
        <begin position="210"/>
        <end position="230"/>
    </location>
</feature>
<feature type="transmembrane region" description="Helical" evidence="1">
    <location>
        <begin position="492"/>
        <end position="512"/>
    </location>
</feature>
<organism evidence="2 3">
    <name type="scientific">Microbacterium aquimaris</name>
    <dbReference type="NCBI Taxonomy" id="459816"/>
    <lineage>
        <taxon>Bacteria</taxon>
        <taxon>Bacillati</taxon>
        <taxon>Actinomycetota</taxon>
        <taxon>Actinomycetes</taxon>
        <taxon>Micrococcales</taxon>
        <taxon>Microbacteriaceae</taxon>
        <taxon>Microbacterium</taxon>
    </lineage>
</organism>
<feature type="transmembrane region" description="Helical" evidence="1">
    <location>
        <begin position="408"/>
        <end position="426"/>
    </location>
</feature>
<feature type="transmembrane region" description="Helical" evidence="1">
    <location>
        <begin position="630"/>
        <end position="650"/>
    </location>
</feature>
<dbReference type="Pfam" id="PF13641">
    <property type="entry name" value="Glyco_tranf_2_3"/>
    <property type="match status" value="1"/>
</dbReference>
<dbReference type="SUPFAM" id="SSF53448">
    <property type="entry name" value="Nucleotide-diphospho-sugar transferases"/>
    <property type="match status" value="1"/>
</dbReference>
<keyword evidence="3" id="KW-1185">Reference proteome</keyword>
<feature type="transmembrane region" description="Helical" evidence="1">
    <location>
        <begin position="518"/>
        <end position="549"/>
    </location>
</feature>
<evidence type="ECO:0000313" key="3">
    <source>
        <dbReference type="Proteomes" id="UP001291912"/>
    </source>
</evidence>
<feature type="transmembrane region" description="Helical" evidence="1">
    <location>
        <begin position="285"/>
        <end position="304"/>
    </location>
</feature>
<feature type="transmembrane region" description="Helical" evidence="1">
    <location>
        <begin position="251"/>
        <end position="279"/>
    </location>
</feature>
<dbReference type="Gene3D" id="3.90.550.10">
    <property type="entry name" value="Spore Coat Polysaccharide Biosynthesis Protein SpsA, Chain A"/>
    <property type="match status" value="1"/>
</dbReference>
<keyword evidence="1" id="KW-0472">Membrane</keyword>
<feature type="transmembrane region" description="Helical" evidence="1">
    <location>
        <begin position="464"/>
        <end position="485"/>
    </location>
</feature>
<feature type="transmembrane region" description="Helical" evidence="1">
    <location>
        <begin position="686"/>
        <end position="712"/>
    </location>
</feature>
<feature type="transmembrane region" description="Helical" evidence="1">
    <location>
        <begin position="901"/>
        <end position="925"/>
    </location>
</feature>
<dbReference type="PANTHER" id="PTHR43685:SF3">
    <property type="entry name" value="SLR2126 PROTEIN"/>
    <property type="match status" value="1"/>
</dbReference>
<keyword evidence="1" id="KW-0812">Transmembrane</keyword>
<keyword evidence="1" id="KW-1133">Transmembrane helix</keyword>
<feature type="transmembrane region" description="Helical" evidence="1">
    <location>
        <begin position="438"/>
        <end position="458"/>
    </location>
</feature>
<evidence type="ECO:0000256" key="1">
    <source>
        <dbReference type="SAM" id="Phobius"/>
    </source>
</evidence>
<reference evidence="2 3" key="1">
    <citation type="submission" date="2023-10" db="EMBL/GenBank/DDBJ databases">
        <title>Microbacterium xanthum sp. nov., isolated from seaweed.</title>
        <authorList>
            <person name="Lee S.D."/>
        </authorList>
    </citation>
    <scope>NUCLEOTIDE SEQUENCE [LARGE SCALE GENOMIC DNA]</scope>
    <source>
        <strain evidence="2 3">KCTC 19124</strain>
    </source>
</reference>
<comment type="caution">
    <text evidence="2">The sequence shown here is derived from an EMBL/GenBank/DDBJ whole genome shotgun (WGS) entry which is preliminary data.</text>
</comment>
<feature type="transmembrane region" description="Helical" evidence="1">
    <location>
        <begin position="657"/>
        <end position="680"/>
    </location>
</feature>
<sequence length="949" mass="98413">MPSRVHALLVVRPEGRPAAAFHLRRTLAALQEQRRPVDVLTIVVCGDDPAVHELAAGSGAESVITASAGTSFAAATALATHRLDGDAVWLLAQDTAPEPEALTRLAGALELAPSVAFVAPKLVRWDNRSEIVSLGVSMTGTGRSIGLADDELDQGQHDVTHDVLGSDVRGILVRADAWRDLAGLDPALAGADEGLDLAVRARLAGARISLVPTALVAVAGDGVAGLPAPRNGRARRRGARAVRTAQLHRRLAYAPAAAVLPHWLSLIPLALWLSAVFLVRKQPGLVLPQWAAAVVVAVRIPSIARSRSRIRRNRRASWAQIAPLRVTGHHLRQRLDEDRDVVDSAPVREDLRFFSGGGAWLVIGALAVSVAAFPALLAWPVLGGGALEPLRTTVAQLWADAAYGLRPIGWETIGAADPFSALVAVLGSLSPFEPSRALVVLWILALPLAALGGWFAAVRVTDRGALRVMVGTMWALAPMFLVALVDGRPTAVLVHLLLPWLFYAGSIAHRTWVASGVASLLLAAVVACAPSLAPAFAVLWTAAIILSVVMRGGNGVARLIWLVVPTVVMFAPLIIDQVRAGDVFALFADPGVPWAGPQVGADPTGRGLLAAGIPTPDMAGWEGFLPGATIWWVPLLSAPVAVLALFAPLTQRWAAGVTLLVVSALGFGTAFLAVGIVVAFDQALSIAVWPGSGLSLAWIGAVGAAAVSLDAGLAPRLAAARGSLALVATLAVIVLAVPSLTAMAREASNLTNGPESTLPAYVAAEGRDDPNVGTLVLTPQSDGGLSAEVVWGASETLGGQTTLMSTRTVPSAADRELADVAVDLVTSTADDAVDRLAAHGVGFVLLATPADPEASGARELQLSATTALDQRDGLDPVGDTSKGVLWRVADDITPRADAPLWVAQVAAGVGAAQLLVVVIALLLALPTAASRRGARRTSRIVGPYWQEGT</sequence>
<evidence type="ECO:0000313" key="2">
    <source>
        <dbReference type="EMBL" id="MDZ8161562.1"/>
    </source>
</evidence>
<feature type="transmembrane region" description="Helical" evidence="1">
    <location>
        <begin position="724"/>
        <end position="744"/>
    </location>
</feature>
<dbReference type="InterPro" id="IPR050834">
    <property type="entry name" value="Glycosyltransf_2"/>
</dbReference>
<name>A0ABU5N6K2_9MICO</name>
<dbReference type="EMBL" id="JAWJYN010000001">
    <property type="protein sequence ID" value="MDZ8161562.1"/>
    <property type="molecule type" value="Genomic_DNA"/>
</dbReference>
<proteinExistence type="predicted"/>
<dbReference type="RefSeq" id="WP_194425060.1">
    <property type="nucleotide sequence ID" value="NZ_BAAAPT010000001.1"/>
</dbReference>
<dbReference type="Proteomes" id="UP001291912">
    <property type="component" value="Unassembled WGS sequence"/>
</dbReference>
<feature type="transmembrane region" description="Helical" evidence="1">
    <location>
        <begin position="556"/>
        <end position="575"/>
    </location>
</feature>
<dbReference type="InterPro" id="IPR029044">
    <property type="entry name" value="Nucleotide-diphossugar_trans"/>
</dbReference>
<dbReference type="PANTHER" id="PTHR43685">
    <property type="entry name" value="GLYCOSYLTRANSFERASE"/>
    <property type="match status" value="1"/>
</dbReference>
<gene>
    <name evidence="2" type="ORF">R2Q92_06890</name>
</gene>
<accession>A0ABU5N6K2</accession>
<feature type="transmembrane region" description="Helical" evidence="1">
    <location>
        <begin position="358"/>
        <end position="382"/>
    </location>
</feature>